<comment type="caution">
    <text evidence="1">The sequence shown here is derived from an EMBL/GenBank/DDBJ whole genome shotgun (WGS) entry which is preliminary data.</text>
</comment>
<dbReference type="PATRIC" id="fig|1291052.5.peg.927"/>
<dbReference type="STRING" id="1291052.FC18_GL000911"/>
<dbReference type="RefSeq" id="WP_056975471.1">
    <property type="nucleotide sequence ID" value="NZ_AYYO01000011.1"/>
</dbReference>
<evidence type="ECO:0000313" key="2">
    <source>
        <dbReference type="Proteomes" id="UP000051679"/>
    </source>
</evidence>
<keyword evidence="2" id="KW-1185">Reference proteome</keyword>
<dbReference type="OrthoDB" id="2246846at2"/>
<dbReference type="Proteomes" id="UP000051679">
    <property type="component" value="Unassembled WGS sequence"/>
</dbReference>
<organism evidence="1 2">
    <name type="scientific">Lacticaseibacillus sharpeae JCM 1186 = DSM 20505</name>
    <dbReference type="NCBI Taxonomy" id="1291052"/>
    <lineage>
        <taxon>Bacteria</taxon>
        <taxon>Bacillati</taxon>
        <taxon>Bacillota</taxon>
        <taxon>Bacilli</taxon>
        <taxon>Lactobacillales</taxon>
        <taxon>Lactobacillaceae</taxon>
        <taxon>Lacticaseibacillus</taxon>
    </lineage>
</organism>
<dbReference type="AlphaFoldDB" id="A0A0R1ZN07"/>
<proteinExistence type="predicted"/>
<reference evidence="1 2" key="1">
    <citation type="journal article" date="2015" name="Genome Announc.">
        <title>Expanding the biotechnology potential of lactobacilli through comparative genomics of 213 strains and associated genera.</title>
        <authorList>
            <person name="Sun Z."/>
            <person name="Harris H.M."/>
            <person name="McCann A."/>
            <person name="Guo C."/>
            <person name="Argimon S."/>
            <person name="Zhang W."/>
            <person name="Yang X."/>
            <person name="Jeffery I.B."/>
            <person name="Cooney J.C."/>
            <person name="Kagawa T.F."/>
            <person name="Liu W."/>
            <person name="Song Y."/>
            <person name="Salvetti E."/>
            <person name="Wrobel A."/>
            <person name="Rasinkangas P."/>
            <person name="Parkhill J."/>
            <person name="Rea M.C."/>
            <person name="O'Sullivan O."/>
            <person name="Ritari J."/>
            <person name="Douillard F.P."/>
            <person name="Paul Ross R."/>
            <person name="Yang R."/>
            <person name="Briner A.E."/>
            <person name="Felis G.E."/>
            <person name="de Vos W.M."/>
            <person name="Barrangou R."/>
            <person name="Klaenhammer T.R."/>
            <person name="Caufield P.W."/>
            <person name="Cui Y."/>
            <person name="Zhang H."/>
            <person name="O'Toole P.W."/>
        </authorList>
    </citation>
    <scope>NUCLEOTIDE SEQUENCE [LARGE SCALE GENOMIC DNA]</scope>
    <source>
        <strain evidence="1 2">DSM 20505</strain>
    </source>
</reference>
<protein>
    <submittedName>
        <fullName evidence="1">Uncharacterized protein</fullName>
    </submittedName>
</protein>
<sequence length="318" mass="34639">MTEFNVDNLNPATQQVLATVNKALPNPLHVAIADASDPLLRPSDARYGYDDNDDAYIQIDNASNIEYTFSRELSHLFIDMGGYPIVHNELDLEKDPSGKLVADVATGIDDAIHVAIITSWQRKHGLIDGDVRTAIIKGVEADVTPGDDGKEAEDLVREGLTVLDGLIVAGIDNPGIAAWQDQYPSAFAIAGQLYATILQNDLQDARGIRRTIIAMFKAFDDMFDLEGVSFGQLVVVPPVLSERQLRQPAGALFNIELTPYKSAFDADVVIAFTGVTDGQVAFMLHEDQATLEAGLIAELIEMPLGEIISRYQLPFSAR</sequence>
<gene>
    <name evidence="1" type="ORF">FC18_GL000911</name>
</gene>
<accession>A0A0R1ZN07</accession>
<dbReference type="EMBL" id="AYYO01000011">
    <property type="protein sequence ID" value="KRM55861.1"/>
    <property type="molecule type" value="Genomic_DNA"/>
</dbReference>
<name>A0A0R1ZN07_9LACO</name>
<evidence type="ECO:0000313" key="1">
    <source>
        <dbReference type="EMBL" id="KRM55861.1"/>
    </source>
</evidence>